<dbReference type="EMBL" id="JABCQN010000006">
    <property type="protein sequence ID" value="MBF0871637.1"/>
    <property type="molecule type" value="Genomic_DNA"/>
</dbReference>
<name>A0A9Q2IX69_GLUJA</name>
<dbReference type="Gene3D" id="1.10.10.10">
    <property type="entry name" value="Winged helix-like DNA-binding domain superfamily/Winged helix DNA-binding domain"/>
    <property type="match status" value="1"/>
</dbReference>
<evidence type="ECO:0000313" key="6">
    <source>
        <dbReference type="EMBL" id="MBF0871637.1"/>
    </source>
</evidence>
<dbReference type="CDD" id="cd08465">
    <property type="entry name" value="PBP2_ToxR"/>
    <property type="match status" value="1"/>
</dbReference>
<dbReference type="PRINTS" id="PR00039">
    <property type="entry name" value="HTHLYSR"/>
</dbReference>
<sequence>MDELKRIDLNLLPTLYALLMEGHVTRAALRLNKSQPAVSHALAQLRGYFGDPLLVRQGSNMILTNKSLQLLGPLEKILSELNIFLGAPEFDPASYKGLIRLSLSDYSSGIVLPHLTRLLRTFAPGIDLGISQASRDAALAQLRDGEIDLALGIFPVCPEDISREDLFEDHFTSIADSAQLSSTEPLSLSEWLLRPHVMVALRPDAQDEIEQTLAAQNQYRRLMLVMPHWSAAVDTIVGTDLILTIARRSVQDLSSYPSLRAFEPPLSLPSLHYQQAWHVRRNHDPAHLWLRNAIRASCPTSASPPDPSGRFG</sequence>
<evidence type="ECO:0000256" key="4">
    <source>
        <dbReference type="ARBA" id="ARBA00023163"/>
    </source>
</evidence>
<keyword evidence="4" id="KW-0804">Transcription</keyword>
<keyword evidence="3" id="KW-0238">DNA-binding</keyword>
<reference evidence="6" key="2">
    <citation type="submission" date="2020-11" db="EMBL/GenBank/DDBJ databases">
        <title>Description of novel Gluconobacter species.</title>
        <authorList>
            <person name="Cleenwerck I."/>
            <person name="Cnockaert M."/>
            <person name="Borremans W."/>
            <person name="Wieme A.D."/>
            <person name="De Vuyst L."/>
            <person name="Vandamme P."/>
        </authorList>
    </citation>
    <scope>NUCLEOTIDE SEQUENCE</scope>
    <source>
        <strain evidence="6">R71697</strain>
    </source>
</reference>
<dbReference type="InterPro" id="IPR050389">
    <property type="entry name" value="LysR-type_TF"/>
</dbReference>
<dbReference type="AlphaFoldDB" id="A0A9Q2IX69"/>
<feature type="domain" description="HTH lysR-type" evidence="5">
    <location>
        <begin position="7"/>
        <end position="64"/>
    </location>
</feature>
<dbReference type="SUPFAM" id="SSF46785">
    <property type="entry name" value="Winged helix' DNA-binding domain"/>
    <property type="match status" value="1"/>
</dbReference>
<dbReference type="Pfam" id="PF00126">
    <property type="entry name" value="HTH_1"/>
    <property type="match status" value="1"/>
</dbReference>
<dbReference type="InterPro" id="IPR036388">
    <property type="entry name" value="WH-like_DNA-bd_sf"/>
</dbReference>
<proteinExistence type="inferred from homology"/>
<dbReference type="Gene3D" id="3.40.190.10">
    <property type="entry name" value="Periplasmic binding protein-like II"/>
    <property type="match status" value="2"/>
</dbReference>
<comment type="caution">
    <text evidence="6">The sequence shown here is derived from an EMBL/GenBank/DDBJ whole genome shotgun (WGS) entry which is preliminary data.</text>
</comment>
<dbReference type="Pfam" id="PF03466">
    <property type="entry name" value="LysR_substrate"/>
    <property type="match status" value="1"/>
</dbReference>
<dbReference type="Proteomes" id="UP000661006">
    <property type="component" value="Unassembled WGS sequence"/>
</dbReference>
<dbReference type="GeneID" id="81475496"/>
<dbReference type="GO" id="GO:0003677">
    <property type="term" value="F:DNA binding"/>
    <property type="evidence" value="ECO:0007669"/>
    <property type="project" value="UniProtKB-KW"/>
</dbReference>
<dbReference type="PANTHER" id="PTHR30118:SF15">
    <property type="entry name" value="TRANSCRIPTIONAL REGULATORY PROTEIN"/>
    <property type="match status" value="1"/>
</dbReference>
<dbReference type="SUPFAM" id="SSF53850">
    <property type="entry name" value="Periplasmic binding protein-like II"/>
    <property type="match status" value="1"/>
</dbReference>
<evidence type="ECO:0000256" key="1">
    <source>
        <dbReference type="ARBA" id="ARBA00009437"/>
    </source>
</evidence>
<dbReference type="RefSeq" id="WP_194258121.1">
    <property type="nucleotide sequence ID" value="NZ_JABCQN010000006.1"/>
</dbReference>
<dbReference type="PANTHER" id="PTHR30118">
    <property type="entry name" value="HTH-TYPE TRANSCRIPTIONAL REGULATOR LEUO-RELATED"/>
    <property type="match status" value="1"/>
</dbReference>
<dbReference type="PROSITE" id="PS50931">
    <property type="entry name" value="HTH_LYSR"/>
    <property type="match status" value="1"/>
</dbReference>
<dbReference type="InterPro" id="IPR005119">
    <property type="entry name" value="LysR_subst-bd"/>
</dbReference>
<evidence type="ECO:0000256" key="2">
    <source>
        <dbReference type="ARBA" id="ARBA00023015"/>
    </source>
</evidence>
<evidence type="ECO:0000313" key="7">
    <source>
        <dbReference type="Proteomes" id="UP000661006"/>
    </source>
</evidence>
<reference evidence="6" key="1">
    <citation type="submission" date="2020-04" db="EMBL/GenBank/DDBJ databases">
        <authorList>
            <person name="Sombolestani A."/>
        </authorList>
    </citation>
    <scope>NUCLEOTIDE SEQUENCE</scope>
    <source>
        <strain evidence="6">R71697</strain>
    </source>
</reference>
<protein>
    <submittedName>
        <fullName evidence="6">LysR family transcriptional regulator</fullName>
    </submittedName>
</protein>
<comment type="similarity">
    <text evidence="1">Belongs to the LysR transcriptional regulatory family.</text>
</comment>
<dbReference type="InterPro" id="IPR036390">
    <property type="entry name" value="WH_DNA-bd_sf"/>
</dbReference>
<evidence type="ECO:0000256" key="3">
    <source>
        <dbReference type="ARBA" id="ARBA00023125"/>
    </source>
</evidence>
<dbReference type="InterPro" id="IPR000847">
    <property type="entry name" value="LysR_HTH_N"/>
</dbReference>
<organism evidence="6 7">
    <name type="scientific">Gluconobacter japonicus</name>
    <dbReference type="NCBI Taxonomy" id="376620"/>
    <lineage>
        <taxon>Bacteria</taxon>
        <taxon>Pseudomonadati</taxon>
        <taxon>Pseudomonadota</taxon>
        <taxon>Alphaproteobacteria</taxon>
        <taxon>Acetobacterales</taxon>
        <taxon>Acetobacteraceae</taxon>
        <taxon>Gluconobacter</taxon>
    </lineage>
</organism>
<evidence type="ECO:0000259" key="5">
    <source>
        <dbReference type="PROSITE" id="PS50931"/>
    </source>
</evidence>
<dbReference type="GO" id="GO:0003700">
    <property type="term" value="F:DNA-binding transcription factor activity"/>
    <property type="evidence" value="ECO:0007669"/>
    <property type="project" value="InterPro"/>
</dbReference>
<accession>A0A9Q2IX69</accession>
<keyword evidence="2" id="KW-0805">Transcription regulation</keyword>
<gene>
    <name evidence="6" type="ORF">HKD32_12380</name>
</gene>